<keyword evidence="6" id="KW-1185">Reference proteome</keyword>
<dbReference type="AlphaFoldDB" id="A0A6P7Z439"/>
<dbReference type="PRINTS" id="PR01883">
    <property type="entry name" value="LEUKAEMIAIF"/>
</dbReference>
<evidence type="ECO:0000313" key="7">
    <source>
        <dbReference type="RefSeq" id="XP_030074082.1"/>
    </source>
</evidence>
<dbReference type="GO" id="GO:0045595">
    <property type="term" value="P:regulation of cell differentiation"/>
    <property type="evidence" value="ECO:0007669"/>
    <property type="project" value="TreeGrafter"/>
</dbReference>
<keyword evidence="3" id="KW-0202">Cytokine</keyword>
<protein>
    <recommendedName>
        <fullName evidence="2">Leukemia inhibitory factor</fullName>
    </recommendedName>
</protein>
<dbReference type="Proteomes" id="UP000515156">
    <property type="component" value="Chromosome 11"/>
</dbReference>
<dbReference type="GO" id="GO:0048861">
    <property type="term" value="P:leukemia inhibitory factor signaling pathway"/>
    <property type="evidence" value="ECO:0007669"/>
    <property type="project" value="TreeGrafter"/>
</dbReference>
<dbReference type="InParanoid" id="A0A6P7Z439"/>
<dbReference type="PANTHER" id="PTHR10633">
    <property type="entry name" value="LEUKEMIA INHIBITORY FACTOR"/>
    <property type="match status" value="1"/>
</dbReference>
<evidence type="ECO:0000256" key="5">
    <source>
        <dbReference type="ARBA" id="ARBA00024822"/>
    </source>
</evidence>
<dbReference type="GO" id="GO:0008083">
    <property type="term" value="F:growth factor activity"/>
    <property type="evidence" value="ECO:0007669"/>
    <property type="project" value="TreeGrafter"/>
</dbReference>
<dbReference type="Gene3D" id="1.20.1250.10">
    <property type="match status" value="1"/>
</dbReference>
<dbReference type="KEGG" id="muo:115479904"/>
<reference evidence="6" key="1">
    <citation type="submission" date="2024-06" db="UniProtKB">
        <authorList>
            <consortium name="RefSeq"/>
        </authorList>
    </citation>
    <scope>NUCLEOTIDE SEQUENCE [LARGE SCALE GENOMIC DNA]</scope>
</reference>
<organism evidence="6 7">
    <name type="scientific">Microcaecilia unicolor</name>
    <dbReference type="NCBI Taxonomy" id="1415580"/>
    <lineage>
        <taxon>Eukaryota</taxon>
        <taxon>Metazoa</taxon>
        <taxon>Chordata</taxon>
        <taxon>Craniata</taxon>
        <taxon>Vertebrata</taxon>
        <taxon>Euteleostomi</taxon>
        <taxon>Amphibia</taxon>
        <taxon>Gymnophiona</taxon>
        <taxon>Siphonopidae</taxon>
        <taxon>Microcaecilia</taxon>
    </lineage>
</organism>
<dbReference type="GO" id="GO:0008284">
    <property type="term" value="P:positive regulation of cell population proliferation"/>
    <property type="evidence" value="ECO:0007669"/>
    <property type="project" value="TreeGrafter"/>
</dbReference>
<dbReference type="SUPFAM" id="SSF47266">
    <property type="entry name" value="4-helical cytokines"/>
    <property type="match status" value="1"/>
</dbReference>
<dbReference type="InterPro" id="IPR001581">
    <property type="entry name" value="Leukemia_IF/oncostatin"/>
</dbReference>
<keyword evidence="4" id="KW-0964">Secreted</keyword>
<dbReference type="OrthoDB" id="9902088at2759"/>
<dbReference type="SMART" id="SM00080">
    <property type="entry name" value="LIF_OSM"/>
    <property type="match status" value="1"/>
</dbReference>
<dbReference type="RefSeq" id="XP_030074082.1">
    <property type="nucleotide sequence ID" value="XM_030218222.1"/>
</dbReference>
<dbReference type="PANTHER" id="PTHR10633:SF0">
    <property type="entry name" value="LEUKEMIA INHIBITORY FACTOR"/>
    <property type="match status" value="1"/>
</dbReference>
<gene>
    <name evidence="7" type="primary">LIF</name>
</gene>
<evidence type="ECO:0000313" key="6">
    <source>
        <dbReference type="Proteomes" id="UP000515156"/>
    </source>
</evidence>
<dbReference type="FunCoup" id="A0A6P7Z439">
    <property type="interactions" value="387"/>
</dbReference>
<sequence length="288" mass="33158">MVTMTNSDTPSADKLAKYFKEKIENLRNTLPQNTTNIDKFFECLDLTPVFHKVQACFDFVQYFSDAVIKSTSFQQVTYQNKLLTMKFLVPGAVHFLLLCHLRLVVSRALPVNPQIPICENLGWCGNHIMEQLRHQLNILNSTAKSLYETYKYKQQFDDELCRPTDIDFPSFHMNGTHGKERMVELYKVFIYMNASLGNITRDQNDLNPEAKDLLTLLRNTTAIIRGVISNLTCLLCEKYKVTDVDVVYGRSTKGSNIFNKKKQGCEVLRKYMRVIDKIAQVTRSDKAS</sequence>
<evidence type="ECO:0000256" key="2">
    <source>
        <dbReference type="ARBA" id="ARBA00016836"/>
    </source>
</evidence>
<evidence type="ECO:0000256" key="4">
    <source>
        <dbReference type="ARBA" id="ARBA00022525"/>
    </source>
</evidence>
<accession>A0A6P7Z439</accession>
<dbReference type="GeneID" id="115479904"/>
<dbReference type="InterPro" id="IPR003624">
    <property type="entry name" value="Leukemia_IF"/>
</dbReference>
<dbReference type="GO" id="GO:0005615">
    <property type="term" value="C:extracellular space"/>
    <property type="evidence" value="ECO:0007669"/>
    <property type="project" value="UniProtKB-KW"/>
</dbReference>
<comment type="function">
    <text evidence="5">LIF has the capacity to induce terminal differentiation in leukemic cells. Its activities include the induction of hematopoietic differentiation in normal and myeloid leukemia cells, the induction of neuronal cell differentiation, and the stimulation of acute-phase protein synthesis in hepatocytes.</text>
</comment>
<dbReference type="GO" id="GO:0006955">
    <property type="term" value="P:immune response"/>
    <property type="evidence" value="ECO:0007669"/>
    <property type="project" value="InterPro"/>
</dbReference>
<dbReference type="GO" id="GO:0005146">
    <property type="term" value="F:leukemia inhibitory factor receptor binding"/>
    <property type="evidence" value="ECO:0007669"/>
    <property type="project" value="InterPro"/>
</dbReference>
<evidence type="ECO:0000256" key="1">
    <source>
        <dbReference type="ARBA" id="ARBA00004613"/>
    </source>
</evidence>
<dbReference type="Pfam" id="PF01291">
    <property type="entry name" value="LIF_OSM"/>
    <property type="match status" value="1"/>
</dbReference>
<evidence type="ECO:0000256" key="3">
    <source>
        <dbReference type="ARBA" id="ARBA00022514"/>
    </source>
</evidence>
<name>A0A6P7Z439_9AMPH</name>
<dbReference type="GO" id="GO:0005125">
    <property type="term" value="F:cytokine activity"/>
    <property type="evidence" value="ECO:0007669"/>
    <property type="project" value="UniProtKB-KW"/>
</dbReference>
<dbReference type="InterPro" id="IPR009079">
    <property type="entry name" value="4_helix_cytokine-like_core"/>
</dbReference>
<reference evidence="7" key="2">
    <citation type="submission" date="2025-08" db="UniProtKB">
        <authorList>
            <consortium name="RefSeq"/>
        </authorList>
    </citation>
    <scope>IDENTIFICATION</scope>
</reference>
<dbReference type="CTD" id="3976"/>
<comment type="subcellular location">
    <subcellularLocation>
        <location evidence="1">Secreted</location>
    </subcellularLocation>
</comment>
<proteinExistence type="predicted"/>